<feature type="compositionally biased region" description="Basic and acidic residues" evidence="1">
    <location>
        <begin position="86"/>
        <end position="102"/>
    </location>
</feature>
<name>A0A4Q9MR59_9APHY</name>
<dbReference type="InterPro" id="IPR036864">
    <property type="entry name" value="Zn2-C6_fun-type_DNA-bd_sf"/>
</dbReference>
<evidence type="ECO:0000256" key="1">
    <source>
        <dbReference type="SAM" id="MobiDB-lite"/>
    </source>
</evidence>
<feature type="compositionally biased region" description="Polar residues" evidence="1">
    <location>
        <begin position="273"/>
        <end position="289"/>
    </location>
</feature>
<protein>
    <recommendedName>
        <fullName evidence="2">Zn(2)-C6 fungal-type domain-containing protein</fullName>
    </recommendedName>
</protein>
<evidence type="ECO:0000259" key="2">
    <source>
        <dbReference type="PROSITE" id="PS50048"/>
    </source>
</evidence>
<accession>A0A4Q9MR59</accession>
<feature type="region of interest" description="Disordered" evidence="1">
    <location>
        <begin position="1"/>
        <end position="113"/>
    </location>
</feature>
<feature type="compositionally biased region" description="Polar residues" evidence="1">
    <location>
        <begin position="34"/>
        <end position="43"/>
    </location>
</feature>
<feature type="compositionally biased region" description="Low complexity" evidence="1">
    <location>
        <begin position="150"/>
        <end position="160"/>
    </location>
</feature>
<dbReference type="PROSITE" id="PS50048">
    <property type="entry name" value="ZN2_CY6_FUNGAL_2"/>
    <property type="match status" value="1"/>
</dbReference>
<feature type="domain" description="Zn(2)-C6 fungal-type" evidence="2">
    <location>
        <begin position="229"/>
        <end position="260"/>
    </location>
</feature>
<proteinExistence type="predicted"/>
<dbReference type="SMART" id="SM00066">
    <property type="entry name" value="GAL4"/>
    <property type="match status" value="1"/>
</dbReference>
<feature type="compositionally biased region" description="Low complexity" evidence="1">
    <location>
        <begin position="50"/>
        <end position="69"/>
    </location>
</feature>
<dbReference type="GO" id="GO:0000981">
    <property type="term" value="F:DNA-binding transcription factor activity, RNA polymerase II-specific"/>
    <property type="evidence" value="ECO:0007669"/>
    <property type="project" value="InterPro"/>
</dbReference>
<dbReference type="OrthoDB" id="39175at2759"/>
<feature type="compositionally biased region" description="Low complexity" evidence="1">
    <location>
        <begin position="369"/>
        <end position="400"/>
    </location>
</feature>
<gene>
    <name evidence="3" type="ORF">BD311DRAFT_663096</name>
</gene>
<reference evidence="3" key="1">
    <citation type="submission" date="2019-01" db="EMBL/GenBank/DDBJ databases">
        <title>Draft genome sequences of three monokaryotic isolates of the white-rot basidiomycete fungus Dichomitus squalens.</title>
        <authorList>
            <consortium name="DOE Joint Genome Institute"/>
            <person name="Lopez S.C."/>
            <person name="Andreopoulos B."/>
            <person name="Pangilinan J."/>
            <person name="Lipzen A."/>
            <person name="Riley R."/>
            <person name="Ahrendt S."/>
            <person name="Ng V."/>
            <person name="Barry K."/>
            <person name="Daum C."/>
            <person name="Grigoriev I.V."/>
            <person name="Hilden K.S."/>
            <person name="Makela M.R."/>
            <person name="de Vries R.P."/>
        </authorList>
    </citation>
    <scope>NUCLEOTIDE SEQUENCE [LARGE SCALE GENOMIC DNA]</scope>
    <source>
        <strain evidence="3">OM18370.1</strain>
    </source>
</reference>
<dbReference type="CDD" id="cd00067">
    <property type="entry name" value="GAL4"/>
    <property type="match status" value="1"/>
</dbReference>
<feature type="compositionally biased region" description="Polar residues" evidence="1">
    <location>
        <begin position="164"/>
        <end position="177"/>
    </location>
</feature>
<dbReference type="GO" id="GO:0008270">
    <property type="term" value="F:zinc ion binding"/>
    <property type="evidence" value="ECO:0007669"/>
    <property type="project" value="InterPro"/>
</dbReference>
<feature type="region of interest" description="Disordered" evidence="1">
    <location>
        <begin position="137"/>
        <end position="228"/>
    </location>
</feature>
<dbReference type="AlphaFoldDB" id="A0A4Q9MR59"/>
<evidence type="ECO:0000313" key="3">
    <source>
        <dbReference type="EMBL" id="TBU28656.1"/>
    </source>
</evidence>
<dbReference type="InterPro" id="IPR001138">
    <property type="entry name" value="Zn2Cys6_DnaBD"/>
</dbReference>
<sequence>MRLPPLSPSPGLHDCRKSLPKRRPKSQLAVPPQETASVPTGSQPIDIPRRGSGYSTRNSSSPSSSSRAPPSGPPTGERVVRPLPTRLHERAASPRRVSESSRRSPPSAFSYYEPEFSFSVGSTAYDVTTLLPLRGATILSPDGAEPPPTSVSSAASPRSPEVGGSSNASYIAQTLQEPGSEPQDASRLGAEGTASALGTKRRRGKDKDSTSSEGSEVPHPPKSKKISIACNKCQQRKSRCDGQRPMCGACIRHNTHDCQYAAVARRRGPGKNVQGNSRRPGQRAGSSGSKPKARRGRGKDRGPSPPDASLEPSEPLSASGLPGPGLTASFPYARAAFEPQLSGPVPNYPGLAYRPPSYHPASRPFTFLSVRPGPTSRSTTSGSVSESVRSSTTTSSAAPSIPDIEELEAAYLDMTELDTYDEFQGLTIDQGRPPSNDPPH</sequence>
<dbReference type="EMBL" id="ML143420">
    <property type="protein sequence ID" value="TBU28656.1"/>
    <property type="molecule type" value="Genomic_DNA"/>
</dbReference>
<dbReference type="Gene3D" id="4.10.240.10">
    <property type="entry name" value="Zn(2)-C6 fungal-type DNA-binding domain"/>
    <property type="match status" value="1"/>
</dbReference>
<dbReference type="Proteomes" id="UP000292957">
    <property type="component" value="Unassembled WGS sequence"/>
</dbReference>
<feature type="region of interest" description="Disordered" evidence="1">
    <location>
        <begin position="265"/>
        <end position="402"/>
    </location>
</feature>
<dbReference type="PANTHER" id="PTHR47783:SF1">
    <property type="entry name" value="ZN(II)2CYS6 TRANSCRIPTION FACTOR (EUROFUNG)"/>
    <property type="match status" value="1"/>
</dbReference>
<organism evidence="3">
    <name type="scientific">Dichomitus squalens</name>
    <dbReference type="NCBI Taxonomy" id="114155"/>
    <lineage>
        <taxon>Eukaryota</taxon>
        <taxon>Fungi</taxon>
        <taxon>Dikarya</taxon>
        <taxon>Basidiomycota</taxon>
        <taxon>Agaricomycotina</taxon>
        <taxon>Agaricomycetes</taxon>
        <taxon>Polyporales</taxon>
        <taxon>Polyporaceae</taxon>
        <taxon>Dichomitus</taxon>
    </lineage>
</organism>
<dbReference type="Pfam" id="PF00172">
    <property type="entry name" value="Zn_clus"/>
    <property type="match status" value="1"/>
</dbReference>
<dbReference type="PANTHER" id="PTHR47783">
    <property type="entry name" value="ZN(II)2CYS6 TRANSCRIPTION FACTOR (EUROFUNG)-RELATED"/>
    <property type="match status" value="1"/>
</dbReference>
<dbReference type="SUPFAM" id="SSF57701">
    <property type="entry name" value="Zn2/Cys6 DNA-binding domain"/>
    <property type="match status" value="1"/>
</dbReference>